<protein>
    <submittedName>
        <fullName evidence="2">Uncharacterized protein</fullName>
    </submittedName>
</protein>
<name>A0A5N6SZJ6_ASPPS</name>
<proteinExistence type="predicted"/>
<keyword evidence="1" id="KW-1133">Transmembrane helix</keyword>
<gene>
    <name evidence="2" type="ORF">BDV38DRAFT_240902</name>
</gene>
<dbReference type="AlphaFoldDB" id="A0A5N6SZJ6"/>
<sequence length="132" mass="14600">MPYSRAISIARAIPMCAATNPNPFCPSICATTGVIWFRAGWALASSTPCRIRSMYEGIRFMPWVSTPRRSACTRHLLIIVAFSSGTPFAVRTFVVKDSASPAAMCFFSCWGSILLWAFVFLNTMELIVVSFD</sequence>
<feature type="transmembrane region" description="Helical" evidence="1">
    <location>
        <begin position="76"/>
        <end position="94"/>
    </location>
</feature>
<keyword evidence="1" id="KW-0472">Membrane</keyword>
<accession>A0A5N6SZJ6</accession>
<dbReference type="Proteomes" id="UP000325672">
    <property type="component" value="Unassembled WGS sequence"/>
</dbReference>
<reference evidence="2 3" key="1">
    <citation type="submission" date="2019-04" db="EMBL/GenBank/DDBJ databases">
        <title>Friends and foes A comparative genomics study of 23 Aspergillus species from section Flavi.</title>
        <authorList>
            <consortium name="DOE Joint Genome Institute"/>
            <person name="Kjaerbolling I."/>
            <person name="Vesth T."/>
            <person name="Frisvad J.C."/>
            <person name="Nybo J.L."/>
            <person name="Theobald S."/>
            <person name="Kildgaard S."/>
            <person name="Isbrandt T."/>
            <person name="Kuo A."/>
            <person name="Sato A."/>
            <person name="Lyhne E.K."/>
            <person name="Kogle M.E."/>
            <person name="Wiebenga A."/>
            <person name="Kun R.S."/>
            <person name="Lubbers R.J."/>
            <person name="Makela M.R."/>
            <person name="Barry K."/>
            <person name="Chovatia M."/>
            <person name="Clum A."/>
            <person name="Daum C."/>
            <person name="Haridas S."/>
            <person name="He G."/>
            <person name="LaButti K."/>
            <person name="Lipzen A."/>
            <person name="Mondo S."/>
            <person name="Riley R."/>
            <person name="Salamov A."/>
            <person name="Simmons B.A."/>
            <person name="Magnuson J.K."/>
            <person name="Henrissat B."/>
            <person name="Mortensen U.H."/>
            <person name="Larsen T.O."/>
            <person name="Devries R.P."/>
            <person name="Grigoriev I.V."/>
            <person name="Machida M."/>
            <person name="Baker S.E."/>
            <person name="Andersen M.R."/>
        </authorList>
    </citation>
    <scope>NUCLEOTIDE SEQUENCE [LARGE SCALE GENOMIC DNA]</scope>
    <source>
        <strain evidence="2 3">CBS 117625</strain>
    </source>
</reference>
<organism evidence="2 3">
    <name type="scientific">Aspergillus pseudotamarii</name>
    <dbReference type="NCBI Taxonomy" id="132259"/>
    <lineage>
        <taxon>Eukaryota</taxon>
        <taxon>Fungi</taxon>
        <taxon>Dikarya</taxon>
        <taxon>Ascomycota</taxon>
        <taxon>Pezizomycotina</taxon>
        <taxon>Eurotiomycetes</taxon>
        <taxon>Eurotiomycetidae</taxon>
        <taxon>Eurotiales</taxon>
        <taxon>Aspergillaceae</taxon>
        <taxon>Aspergillus</taxon>
        <taxon>Aspergillus subgen. Circumdati</taxon>
    </lineage>
</organism>
<keyword evidence="1" id="KW-0812">Transmembrane</keyword>
<dbReference type="EMBL" id="ML743563">
    <property type="protein sequence ID" value="KAE8140052.1"/>
    <property type="molecule type" value="Genomic_DNA"/>
</dbReference>
<feature type="transmembrane region" description="Helical" evidence="1">
    <location>
        <begin position="100"/>
        <end position="121"/>
    </location>
</feature>
<evidence type="ECO:0000313" key="3">
    <source>
        <dbReference type="Proteomes" id="UP000325672"/>
    </source>
</evidence>
<keyword evidence="3" id="KW-1185">Reference proteome</keyword>
<evidence type="ECO:0000313" key="2">
    <source>
        <dbReference type="EMBL" id="KAE8140052.1"/>
    </source>
</evidence>
<evidence type="ECO:0000256" key="1">
    <source>
        <dbReference type="SAM" id="Phobius"/>
    </source>
</evidence>
<dbReference type="GeneID" id="43638162"/>
<dbReference type="RefSeq" id="XP_031916115.1">
    <property type="nucleotide sequence ID" value="XM_032053952.1"/>
</dbReference>